<feature type="region of interest" description="Disordered" evidence="3">
    <location>
        <begin position="625"/>
        <end position="754"/>
    </location>
</feature>
<keyword evidence="4" id="KW-0732">Signal</keyword>
<organism evidence="6 7">
    <name type="scientific">Eimeria acervulina</name>
    <name type="common">Coccidian parasite</name>
    <dbReference type="NCBI Taxonomy" id="5801"/>
    <lineage>
        <taxon>Eukaryota</taxon>
        <taxon>Sar</taxon>
        <taxon>Alveolata</taxon>
        <taxon>Apicomplexa</taxon>
        <taxon>Conoidasida</taxon>
        <taxon>Coccidia</taxon>
        <taxon>Eucoccidiorida</taxon>
        <taxon>Eimeriorina</taxon>
        <taxon>Eimeriidae</taxon>
        <taxon>Eimeria</taxon>
    </lineage>
</organism>
<evidence type="ECO:0000313" key="6">
    <source>
        <dbReference type="EMBL" id="CDI79547.1"/>
    </source>
</evidence>
<accession>U6GJ24</accession>
<dbReference type="PANTHER" id="PTHR24034:SF89">
    <property type="entry name" value="COMPLEMENT COMPONENT C1Q RECEPTOR"/>
    <property type="match status" value="1"/>
</dbReference>
<evidence type="ECO:0000256" key="4">
    <source>
        <dbReference type="SAM" id="SignalP"/>
    </source>
</evidence>
<feature type="signal peptide" evidence="4">
    <location>
        <begin position="1"/>
        <end position="26"/>
    </location>
</feature>
<dbReference type="SUPFAM" id="SSF57184">
    <property type="entry name" value="Growth factor receptor domain"/>
    <property type="match status" value="2"/>
</dbReference>
<gene>
    <name evidence="6" type="ORF">EAH_00001880</name>
</gene>
<dbReference type="Proteomes" id="UP000018050">
    <property type="component" value="Unassembled WGS sequence"/>
</dbReference>
<evidence type="ECO:0000256" key="1">
    <source>
        <dbReference type="ARBA" id="ARBA00022536"/>
    </source>
</evidence>
<keyword evidence="1" id="KW-0245">EGF-like domain</keyword>
<dbReference type="Gene3D" id="2.90.20.10">
    <property type="entry name" value="Plasmodium vivax P25 domain"/>
    <property type="match status" value="2"/>
</dbReference>
<protein>
    <recommendedName>
        <fullName evidence="5">EGF-like domain-containing protein</fullName>
    </recommendedName>
</protein>
<feature type="chain" id="PRO_5004669968" description="EGF-like domain-containing protein" evidence="4">
    <location>
        <begin position="27"/>
        <end position="754"/>
    </location>
</feature>
<name>U6GJ24_EIMAC</name>
<feature type="compositionally biased region" description="Pro residues" evidence="3">
    <location>
        <begin position="709"/>
        <end position="721"/>
    </location>
</feature>
<reference evidence="6" key="1">
    <citation type="submission" date="2013-10" db="EMBL/GenBank/DDBJ databases">
        <title>Genomic analysis of the causative agents of coccidiosis in chickens.</title>
        <authorList>
            <person name="Reid A.J."/>
            <person name="Blake D."/>
            <person name="Billington K."/>
            <person name="Browne H."/>
            <person name="Dunn M."/>
            <person name="Hung S."/>
            <person name="Kawahara F."/>
            <person name="Miranda-Saavedra D."/>
            <person name="Mourier T."/>
            <person name="Nagra H."/>
            <person name="Otto T.D."/>
            <person name="Rawlings N."/>
            <person name="Sanchez A."/>
            <person name="Sanders M."/>
            <person name="Subramaniam C."/>
            <person name="Tay Y."/>
            <person name="Dear P."/>
            <person name="Doerig C."/>
            <person name="Gruber A."/>
            <person name="Parkinson J."/>
            <person name="Shirley M."/>
            <person name="Wan K.L."/>
            <person name="Berriman M."/>
            <person name="Tomley F."/>
            <person name="Pain A."/>
        </authorList>
    </citation>
    <scope>NUCLEOTIDE SEQUENCE [LARGE SCALE GENOMIC DNA]</scope>
    <source>
        <strain evidence="6">Houghton</strain>
    </source>
</reference>
<evidence type="ECO:0000259" key="5">
    <source>
        <dbReference type="PROSITE" id="PS01186"/>
    </source>
</evidence>
<dbReference type="VEuPathDB" id="ToxoDB:EAH_00001880"/>
<dbReference type="RefSeq" id="XP_013250370.1">
    <property type="nucleotide sequence ID" value="XM_013394916.1"/>
</dbReference>
<dbReference type="InterPro" id="IPR050751">
    <property type="entry name" value="ECM_structural_protein"/>
</dbReference>
<dbReference type="InterPro" id="IPR000742">
    <property type="entry name" value="EGF"/>
</dbReference>
<evidence type="ECO:0000313" key="7">
    <source>
        <dbReference type="Proteomes" id="UP000018050"/>
    </source>
</evidence>
<feature type="compositionally biased region" description="Pro residues" evidence="3">
    <location>
        <begin position="669"/>
        <end position="682"/>
    </location>
</feature>
<evidence type="ECO:0000256" key="2">
    <source>
        <dbReference type="ARBA" id="ARBA00022737"/>
    </source>
</evidence>
<dbReference type="OMA" id="QICKCKA"/>
<feature type="compositionally biased region" description="Acidic residues" evidence="3">
    <location>
        <begin position="656"/>
        <end position="667"/>
    </location>
</feature>
<sequence length="754" mass="79880">MGGPQWYLAPLVILAGCSVLLAVAAASDTSSGVSLIHSGKAFWLCFTGIEGVACGSRREPAVNAAGVFCGDGLCCPDTSTGNPLICMKEPCSSSFSQIPNSCNVCAGGPCGPADAVKFCYPSKVVTSPLDQAKYEATCVCEKNYVFNVETQKCVPAPYDRCAREAPCGPVERVNTCREHPITGKFICTCRKGYVLNKRDNECQKRCSDEEAALCGPAEAHEAERCSMGLGGRICACKDGFKWDSDLRMCVEDDCYSPACGWQEGVESCAKQGEQRTYTCANGYQMNASRECLPECPPGWRYNRNREMCELSITSCSLSDCGATEAVEACLVDKDSGTQICKCKAGYALHTETGRCASLPACQVDTCKDFGPDAICVSDGSSAYSCQCVSKMKTVGDETTTVVKACDAVECSDPSICGKAKSVMECIQGASAHHCLCSPRYTLDVNSGTCTPLDVMFFHTNYVPAGSARVSATRAPMRFIIKAAPCLTADFNGSNRTFDVTTYSKAGETRTISLTLPYHSGPHTGTAFTYRMSPAPGGFDISLVYEMRPTYFRQSMEQTSFRVYTNPVAWGASLDLGGGANGAIAALMTSAGDSPCEVASVKVSSMTDDKRFENLTVLFEKLPTAEANAPSTATGFPEVIPGLSSNETVAFPSPSDQCEEPPEPEEDTPLPFPAPTDPLPPPVPEEEKPSPVPAPTDSLSPPEPEKDTPRPVPAPTDPLSPPEPEEGTPVPASTGPLSPGEIAGDANGNGDAEKQ</sequence>
<feature type="domain" description="EGF-like" evidence="5">
    <location>
        <begin position="187"/>
        <end position="202"/>
    </location>
</feature>
<dbReference type="InterPro" id="IPR009030">
    <property type="entry name" value="Growth_fac_rcpt_cys_sf"/>
</dbReference>
<keyword evidence="7" id="KW-1185">Reference proteome</keyword>
<dbReference type="PROSITE" id="PS01186">
    <property type="entry name" value="EGF_2"/>
    <property type="match status" value="1"/>
</dbReference>
<evidence type="ECO:0000256" key="3">
    <source>
        <dbReference type="SAM" id="MobiDB-lite"/>
    </source>
</evidence>
<keyword evidence="2" id="KW-0677">Repeat</keyword>
<dbReference type="SMART" id="SM00181">
    <property type="entry name" value="EGF"/>
    <property type="match status" value="5"/>
</dbReference>
<dbReference type="OrthoDB" id="6022609at2759"/>
<reference evidence="6" key="2">
    <citation type="submission" date="2013-10" db="EMBL/GenBank/DDBJ databases">
        <authorList>
            <person name="Aslett M."/>
        </authorList>
    </citation>
    <scope>NUCLEOTIDE SEQUENCE [LARGE SCALE GENOMIC DNA]</scope>
    <source>
        <strain evidence="6">Houghton</strain>
    </source>
</reference>
<dbReference type="PANTHER" id="PTHR24034">
    <property type="entry name" value="EGF-LIKE DOMAIN-CONTAINING PROTEIN"/>
    <property type="match status" value="1"/>
</dbReference>
<dbReference type="EMBL" id="HG671043">
    <property type="protein sequence ID" value="CDI79547.1"/>
    <property type="molecule type" value="Genomic_DNA"/>
</dbReference>
<dbReference type="GeneID" id="25268258"/>
<proteinExistence type="predicted"/>
<dbReference type="AlphaFoldDB" id="U6GJ24"/>